<proteinExistence type="predicted"/>
<gene>
    <name evidence="3" type="ORF">J2W40_002549</name>
</gene>
<dbReference type="Gene3D" id="3.10.180.10">
    <property type="entry name" value="2,3-Dihydroxybiphenyl 1,2-Dioxygenase, domain 1"/>
    <property type="match status" value="1"/>
</dbReference>
<feature type="domain" description="VOC" evidence="2">
    <location>
        <begin position="19"/>
        <end position="136"/>
    </location>
</feature>
<dbReference type="InterPro" id="IPR029068">
    <property type="entry name" value="Glyas_Bleomycin-R_OHBP_Dase"/>
</dbReference>
<name>A0ABU1X2D6_SPHXE</name>
<reference evidence="3 4" key="1">
    <citation type="submission" date="2023-07" db="EMBL/GenBank/DDBJ databases">
        <title>Sorghum-associated microbial communities from plants grown in Nebraska, USA.</title>
        <authorList>
            <person name="Schachtman D."/>
        </authorList>
    </citation>
    <scope>NUCLEOTIDE SEQUENCE [LARGE SCALE GENOMIC DNA]</scope>
    <source>
        <strain evidence="3 4">4256</strain>
    </source>
</reference>
<accession>A0ABU1X2D6</accession>
<dbReference type="InterPro" id="IPR004360">
    <property type="entry name" value="Glyas_Fos-R_dOase_dom"/>
</dbReference>
<evidence type="ECO:0000256" key="1">
    <source>
        <dbReference type="SAM" id="MobiDB-lite"/>
    </source>
</evidence>
<dbReference type="PROSITE" id="PS51819">
    <property type="entry name" value="VOC"/>
    <property type="match status" value="1"/>
</dbReference>
<evidence type="ECO:0000259" key="2">
    <source>
        <dbReference type="PROSITE" id="PS51819"/>
    </source>
</evidence>
<feature type="compositionally biased region" description="Polar residues" evidence="1">
    <location>
        <begin position="206"/>
        <end position="216"/>
    </location>
</feature>
<dbReference type="EMBL" id="JAVDWV010000011">
    <property type="protein sequence ID" value="MDR7155713.1"/>
    <property type="molecule type" value="Genomic_DNA"/>
</dbReference>
<evidence type="ECO:0000313" key="4">
    <source>
        <dbReference type="Proteomes" id="UP001267638"/>
    </source>
</evidence>
<dbReference type="Pfam" id="PF00903">
    <property type="entry name" value="Glyoxalase"/>
    <property type="match status" value="1"/>
</dbReference>
<evidence type="ECO:0000313" key="3">
    <source>
        <dbReference type="EMBL" id="MDR7155713.1"/>
    </source>
</evidence>
<comment type="caution">
    <text evidence="3">The sequence shown here is derived from an EMBL/GenBank/DDBJ whole genome shotgun (WGS) entry which is preliminary data.</text>
</comment>
<dbReference type="SUPFAM" id="SSF54593">
    <property type="entry name" value="Glyoxalase/Bleomycin resistance protein/Dihydroxybiphenyl dioxygenase"/>
    <property type="match status" value="1"/>
</dbReference>
<feature type="region of interest" description="Disordered" evidence="1">
    <location>
        <begin position="197"/>
        <end position="216"/>
    </location>
</feature>
<dbReference type="Proteomes" id="UP001267638">
    <property type="component" value="Unassembled WGS sequence"/>
</dbReference>
<keyword evidence="4" id="KW-1185">Reference proteome</keyword>
<sequence>MSKGEPQSSQEGDKVRPAKLAHIVFRTNRPQELIAWYRNVLQAEVALANDMVSFLTYDDEHHRIAIAMLPGLVERPAMAVGVEHVAFTYGSAEDLFQTYGRLKADGIEPYWTVNHGPTLSFYYRDPDLNQIELQIDLHGDAAETNEWFEHSDFSVNPIGVRIDADDIIRRYRSGENPEQLFARPVIAPEEIAAQLPVPDGGPLSLKTPSDLSVGNH</sequence>
<dbReference type="InterPro" id="IPR037523">
    <property type="entry name" value="VOC_core"/>
</dbReference>
<protein>
    <submittedName>
        <fullName evidence="3">Catechol-2,3-dioxygenase</fullName>
    </submittedName>
</protein>
<organism evidence="3 4">
    <name type="scientific">Sphingobium xenophagum</name>
    <dbReference type="NCBI Taxonomy" id="121428"/>
    <lineage>
        <taxon>Bacteria</taxon>
        <taxon>Pseudomonadati</taxon>
        <taxon>Pseudomonadota</taxon>
        <taxon>Alphaproteobacteria</taxon>
        <taxon>Sphingomonadales</taxon>
        <taxon>Sphingomonadaceae</taxon>
        <taxon>Sphingobium</taxon>
    </lineage>
</organism>